<name>F1Z857_9SPHN</name>
<evidence type="ECO:0000313" key="2">
    <source>
        <dbReference type="EMBL" id="EGD59168.1"/>
    </source>
</evidence>
<comment type="caution">
    <text evidence="2">The sequence shown here is derived from an EMBL/GenBank/DDBJ whole genome shotgun (WGS) entry which is preliminary data.</text>
</comment>
<sequence length="67" mass="6543">MPPACDAGHQDHVGPATANISPPFVAGAAPDNPTGLSLAENGAAQWLRAGWASTIAAQAMVPGLAPG</sequence>
<dbReference type="AlphaFoldDB" id="F1Z857"/>
<gene>
    <name evidence="2" type="ORF">Y88_1230</name>
</gene>
<evidence type="ECO:0000256" key="1">
    <source>
        <dbReference type="SAM" id="MobiDB-lite"/>
    </source>
</evidence>
<dbReference type="STRING" id="983920.Y88_1230"/>
<evidence type="ECO:0000313" key="3">
    <source>
        <dbReference type="Proteomes" id="UP000004728"/>
    </source>
</evidence>
<reference evidence="2 3" key="1">
    <citation type="journal article" date="2012" name="J. Bacteriol.">
        <title>Draft Genome Sequence of Novosphingobium nitrogenifigens Y88T.</title>
        <authorList>
            <person name="Strabala T.J."/>
            <person name="Macdonald L."/>
            <person name="Liu V."/>
            <person name="Smit A.M."/>
        </authorList>
    </citation>
    <scope>NUCLEOTIDE SEQUENCE [LARGE SCALE GENOMIC DNA]</scope>
    <source>
        <strain evidence="2 3">DSM 19370</strain>
    </source>
</reference>
<feature type="region of interest" description="Disordered" evidence="1">
    <location>
        <begin position="1"/>
        <end position="26"/>
    </location>
</feature>
<dbReference type="EMBL" id="AEWJ01000037">
    <property type="protein sequence ID" value="EGD59168.1"/>
    <property type="molecule type" value="Genomic_DNA"/>
</dbReference>
<dbReference type="HOGENOM" id="CLU_2808167_0_0_5"/>
<dbReference type="InParanoid" id="F1Z857"/>
<keyword evidence="3" id="KW-1185">Reference proteome</keyword>
<organism evidence="2 3">
    <name type="scientific">Novosphingobium nitrogenifigens DSM 19370</name>
    <dbReference type="NCBI Taxonomy" id="983920"/>
    <lineage>
        <taxon>Bacteria</taxon>
        <taxon>Pseudomonadati</taxon>
        <taxon>Pseudomonadota</taxon>
        <taxon>Alphaproteobacteria</taxon>
        <taxon>Sphingomonadales</taxon>
        <taxon>Sphingomonadaceae</taxon>
        <taxon>Novosphingobium</taxon>
    </lineage>
</organism>
<protein>
    <submittedName>
        <fullName evidence="2">Uncharacterized protein</fullName>
    </submittedName>
</protein>
<accession>F1Z857</accession>
<proteinExistence type="predicted"/>
<dbReference type="Proteomes" id="UP000004728">
    <property type="component" value="Unassembled WGS sequence"/>
</dbReference>